<keyword evidence="2 7" id="KW-1003">Cell membrane</keyword>
<dbReference type="AlphaFoldDB" id="A0A5N5RLX4"/>
<comment type="subcellular location">
    <subcellularLocation>
        <location evidence="7">Cell membrane</location>
        <topology evidence="7">Multi-pass membrane protein</topology>
    </subcellularLocation>
</comment>
<keyword evidence="9" id="KW-0449">Lipoprotein</keyword>
<dbReference type="HAMAP" id="MF_01147">
    <property type="entry name" value="Lgt"/>
    <property type="match status" value="1"/>
</dbReference>
<evidence type="ECO:0000313" key="9">
    <source>
        <dbReference type="EMBL" id="KAB5608304.1"/>
    </source>
</evidence>
<protein>
    <recommendedName>
        <fullName evidence="7">Phosphatidylglycerol--prolipoprotein diacylglyceryl transferase</fullName>
        <ecNumber evidence="7">2.5.1.145</ecNumber>
    </recommendedName>
</protein>
<keyword evidence="6 7" id="KW-0472">Membrane</keyword>
<dbReference type="PANTHER" id="PTHR30589:SF0">
    <property type="entry name" value="PHOSPHATIDYLGLYCEROL--PROLIPOPROTEIN DIACYLGLYCERYL TRANSFERASE"/>
    <property type="match status" value="1"/>
</dbReference>
<keyword evidence="3 7" id="KW-0808">Transferase</keyword>
<comment type="similarity">
    <text evidence="1 7">Belongs to the Lgt family.</text>
</comment>
<reference evidence="9 10" key="1">
    <citation type="journal article" date="2019" name="Int. J. Syst. Evol. Microbiol.">
        <title>Bifidobacterium jacchi sp. nov., isolated from the faeces of a baby common marmoset (Callithrix jacchus).</title>
        <authorList>
            <person name="Modesto M."/>
            <person name="Watanabe K."/>
            <person name="Arita M."/>
            <person name="Satti M."/>
            <person name="Oki K."/>
            <person name="Sciavilla P."/>
            <person name="Patavino C."/>
            <person name="Camma C."/>
            <person name="Michelini S."/>
            <person name="Sgorbati B."/>
            <person name="Mattarelli P."/>
        </authorList>
    </citation>
    <scope>NUCLEOTIDE SEQUENCE [LARGE SCALE GENOMIC DNA]</scope>
    <source>
        <strain evidence="9 10">MRM 9.3</strain>
    </source>
</reference>
<organism evidence="9 10">
    <name type="scientific">Bifidobacterium jacchi</name>
    <dbReference type="NCBI Taxonomy" id="2490545"/>
    <lineage>
        <taxon>Bacteria</taxon>
        <taxon>Bacillati</taxon>
        <taxon>Actinomycetota</taxon>
        <taxon>Actinomycetes</taxon>
        <taxon>Bifidobacteriales</taxon>
        <taxon>Bifidobacteriaceae</taxon>
        <taxon>Bifidobacterium</taxon>
    </lineage>
</organism>
<dbReference type="GO" id="GO:0005886">
    <property type="term" value="C:plasma membrane"/>
    <property type="evidence" value="ECO:0007669"/>
    <property type="project" value="UniProtKB-SubCell"/>
</dbReference>
<dbReference type="PANTHER" id="PTHR30589">
    <property type="entry name" value="PROLIPOPROTEIN DIACYLGLYCERYL TRANSFERASE"/>
    <property type="match status" value="1"/>
</dbReference>
<name>A0A5N5RLX4_9BIFI</name>
<dbReference type="Proteomes" id="UP000326336">
    <property type="component" value="Unassembled WGS sequence"/>
</dbReference>
<feature type="binding site" evidence="7">
    <location>
        <position position="144"/>
    </location>
    <ligand>
        <name>a 1,2-diacyl-sn-glycero-3-phospho-(1'-sn-glycerol)</name>
        <dbReference type="ChEBI" id="CHEBI:64716"/>
    </ligand>
</feature>
<keyword evidence="5 7" id="KW-1133">Transmembrane helix</keyword>
<feature type="region of interest" description="Disordered" evidence="8">
    <location>
        <begin position="303"/>
        <end position="339"/>
    </location>
</feature>
<keyword evidence="9" id="KW-0328">Glycosyltransferase</keyword>
<proteinExistence type="inferred from homology"/>
<dbReference type="PROSITE" id="PS01311">
    <property type="entry name" value="LGT"/>
    <property type="match status" value="1"/>
</dbReference>
<feature type="transmembrane region" description="Helical" evidence="7">
    <location>
        <begin position="226"/>
        <end position="245"/>
    </location>
</feature>
<comment type="pathway">
    <text evidence="7">Protein modification; lipoprotein biosynthesis (diacylglyceryl transfer).</text>
</comment>
<evidence type="ECO:0000256" key="4">
    <source>
        <dbReference type="ARBA" id="ARBA00022692"/>
    </source>
</evidence>
<keyword evidence="4 7" id="KW-0812">Transmembrane</keyword>
<sequence>MNLAYIPSPSFSRFSIGPVTIHMYAICILTGVCVAVWILTTRWKRAGGTFDQILDTTLVTVPCALVGARLYHCITTPEAYFPPPFGHGDLVNILKVWEGGMAIFGGIIVGALVVFLWCRKHRYPFALFADCIAPALMVAQAIGRLGNWFNQELYGKPTTLPWGLKLNESVDAIGHTEVCYDGKPCPTGTLFHPTFLYEMIWNLIGAAIIVWLGHKLVNVLRNGQQFAMYLMWYGLGRTWIESIRINYSSIVFGLRVNVWTAILCFLLGCVLFVVLQRTGGTYESACADLRKVTADQLESQTMREELHDHRGDTTIGMRNAAGATGDDQTGTTSDQSDER</sequence>
<dbReference type="InterPro" id="IPR001640">
    <property type="entry name" value="Lgt"/>
</dbReference>
<evidence type="ECO:0000313" key="10">
    <source>
        <dbReference type="Proteomes" id="UP000326336"/>
    </source>
</evidence>
<dbReference type="OrthoDB" id="871140at2"/>
<evidence type="ECO:0000256" key="6">
    <source>
        <dbReference type="ARBA" id="ARBA00023136"/>
    </source>
</evidence>
<feature type="compositionally biased region" description="Low complexity" evidence="8">
    <location>
        <begin position="320"/>
        <end position="339"/>
    </location>
</feature>
<feature type="compositionally biased region" description="Basic and acidic residues" evidence="8">
    <location>
        <begin position="303"/>
        <end position="312"/>
    </location>
</feature>
<dbReference type="GO" id="GO:0042158">
    <property type="term" value="P:lipoprotein biosynthetic process"/>
    <property type="evidence" value="ECO:0007669"/>
    <property type="project" value="UniProtKB-UniRule"/>
</dbReference>
<evidence type="ECO:0000256" key="1">
    <source>
        <dbReference type="ARBA" id="ARBA00007150"/>
    </source>
</evidence>
<dbReference type="EC" id="2.5.1.145" evidence="7"/>
<evidence type="ECO:0000256" key="5">
    <source>
        <dbReference type="ARBA" id="ARBA00022989"/>
    </source>
</evidence>
<dbReference type="EMBL" id="RQSP01000003">
    <property type="protein sequence ID" value="KAB5608304.1"/>
    <property type="molecule type" value="Genomic_DNA"/>
</dbReference>
<feature type="transmembrane region" description="Helical" evidence="7">
    <location>
        <begin position="99"/>
        <end position="118"/>
    </location>
</feature>
<dbReference type="GO" id="GO:0008961">
    <property type="term" value="F:phosphatidylglycerol-prolipoprotein diacylglyceryl transferase activity"/>
    <property type="evidence" value="ECO:0007669"/>
    <property type="project" value="UniProtKB-UniRule"/>
</dbReference>
<dbReference type="UniPathway" id="UPA00664"/>
<gene>
    <name evidence="7" type="primary">lgt</name>
    <name evidence="9" type="ORF">EHS19_01350</name>
</gene>
<accession>A0A5N5RLX4</accession>
<feature type="transmembrane region" description="Helical" evidence="7">
    <location>
        <begin position="195"/>
        <end position="214"/>
    </location>
</feature>
<evidence type="ECO:0000256" key="2">
    <source>
        <dbReference type="ARBA" id="ARBA00022475"/>
    </source>
</evidence>
<comment type="catalytic activity">
    <reaction evidence="7">
        <text>L-cysteinyl-[prolipoprotein] + a 1,2-diacyl-sn-glycero-3-phospho-(1'-sn-glycerol) = an S-1,2-diacyl-sn-glyceryl-L-cysteinyl-[prolipoprotein] + sn-glycerol 1-phosphate + H(+)</text>
        <dbReference type="Rhea" id="RHEA:56712"/>
        <dbReference type="Rhea" id="RHEA-COMP:14679"/>
        <dbReference type="Rhea" id="RHEA-COMP:14680"/>
        <dbReference type="ChEBI" id="CHEBI:15378"/>
        <dbReference type="ChEBI" id="CHEBI:29950"/>
        <dbReference type="ChEBI" id="CHEBI:57685"/>
        <dbReference type="ChEBI" id="CHEBI:64716"/>
        <dbReference type="ChEBI" id="CHEBI:140658"/>
        <dbReference type="EC" id="2.5.1.145"/>
    </reaction>
</comment>
<feature type="transmembrane region" description="Helical" evidence="7">
    <location>
        <begin position="125"/>
        <end position="143"/>
    </location>
</feature>
<dbReference type="Pfam" id="PF01790">
    <property type="entry name" value="LGT"/>
    <property type="match status" value="1"/>
</dbReference>
<keyword evidence="10" id="KW-1185">Reference proteome</keyword>
<evidence type="ECO:0000256" key="7">
    <source>
        <dbReference type="HAMAP-Rule" id="MF_01147"/>
    </source>
</evidence>
<evidence type="ECO:0000256" key="8">
    <source>
        <dbReference type="SAM" id="MobiDB-lite"/>
    </source>
</evidence>
<dbReference type="NCBIfam" id="TIGR00544">
    <property type="entry name" value="lgt"/>
    <property type="match status" value="1"/>
</dbReference>
<comment type="function">
    <text evidence="7">Catalyzes the transfer of the diacylglyceryl group from phosphatidylglycerol to the sulfhydryl group of the N-terminal cysteine of a prolipoprotein, the first step in the formation of mature lipoproteins.</text>
</comment>
<comment type="caution">
    <text evidence="9">The sequence shown here is derived from an EMBL/GenBank/DDBJ whole genome shotgun (WGS) entry which is preliminary data.</text>
</comment>
<dbReference type="RefSeq" id="WP_151915994.1">
    <property type="nucleotide sequence ID" value="NZ_RQSP01000003.1"/>
</dbReference>
<feature type="transmembrane region" description="Helical" evidence="7">
    <location>
        <begin position="257"/>
        <end position="275"/>
    </location>
</feature>
<feature type="transmembrane region" description="Helical" evidence="7">
    <location>
        <begin position="21"/>
        <end position="40"/>
    </location>
</feature>
<evidence type="ECO:0000256" key="3">
    <source>
        <dbReference type="ARBA" id="ARBA00022679"/>
    </source>
</evidence>